<organism evidence="12">
    <name type="scientific">Salvia miltiorrhiza</name>
    <name type="common">Chinese sage</name>
    <dbReference type="NCBI Taxonomy" id="226208"/>
    <lineage>
        <taxon>Eukaryota</taxon>
        <taxon>Viridiplantae</taxon>
        <taxon>Streptophyta</taxon>
        <taxon>Embryophyta</taxon>
        <taxon>Tracheophyta</taxon>
        <taxon>Spermatophyta</taxon>
        <taxon>Magnoliopsida</taxon>
        <taxon>eudicotyledons</taxon>
        <taxon>Gunneridae</taxon>
        <taxon>Pentapetalae</taxon>
        <taxon>asterids</taxon>
        <taxon>lamiids</taxon>
        <taxon>Lamiales</taxon>
        <taxon>Lamiaceae</taxon>
        <taxon>Nepetoideae</taxon>
        <taxon>Mentheae</taxon>
        <taxon>Salviinae</taxon>
        <taxon>Salvia</taxon>
        <taxon>Salvia incertae sedis</taxon>
    </lineage>
</organism>
<dbReference type="GO" id="GO:0019104">
    <property type="term" value="F:DNA N-glycosylase activity"/>
    <property type="evidence" value="ECO:0007669"/>
    <property type="project" value="InterPro"/>
</dbReference>
<dbReference type="SMART" id="SM00525">
    <property type="entry name" value="FES"/>
    <property type="match status" value="1"/>
</dbReference>
<evidence type="ECO:0000313" key="12">
    <source>
        <dbReference type="EMBL" id="AVP26969.1"/>
    </source>
</evidence>
<dbReference type="InterPro" id="IPR028925">
    <property type="entry name" value="RRM_DME"/>
</dbReference>
<keyword evidence="8" id="KW-0238">DNA-binding</keyword>
<dbReference type="InterPro" id="IPR003265">
    <property type="entry name" value="HhH-GPD_domain"/>
</dbReference>
<dbReference type="PANTHER" id="PTHR46213:SF24">
    <property type="entry name" value="HHH-GPD DOMAIN-CONTAINING PROTEIN"/>
    <property type="match status" value="1"/>
</dbReference>
<feature type="region of interest" description="Disordered" evidence="10">
    <location>
        <begin position="401"/>
        <end position="423"/>
    </location>
</feature>
<comment type="subcellular location">
    <subcellularLocation>
        <location evidence="2">Nucleus</location>
    </subcellularLocation>
</comment>
<evidence type="ECO:0000256" key="5">
    <source>
        <dbReference type="ARBA" id="ARBA00022723"/>
    </source>
</evidence>
<feature type="compositionally biased region" description="Polar residues" evidence="10">
    <location>
        <begin position="1178"/>
        <end position="1192"/>
    </location>
</feature>
<dbReference type="Pfam" id="PF15629">
    <property type="entry name" value="Perm-CXXC"/>
    <property type="match status" value="1"/>
</dbReference>
<feature type="region of interest" description="Disordered" evidence="10">
    <location>
        <begin position="598"/>
        <end position="647"/>
    </location>
</feature>
<evidence type="ECO:0000256" key="1">
    <source>
        <dbReference type="ARBA" id="ARBA00001966"/>
    </source>
</evidence>
<keyword evidence="9" id="KW-0539">Nucleus</keyword>
<dbReference type="CDD" id="cd00056">
    <property type="entry name" value="ENDO3c"/>
    <property type="match status" value="1"/>
</dbReference>
<dbReference type="InterPro" id="IPR011257">
    <property type="entry name" value="DNA_glycosylase"/>
</dbReference>
<evidence type="ECO:0000256" key="10">
    <source>
        <dbReference type="SAM" id="MobiDB-lite"/>
    </source>
</evidence>
<dbReference type="SMART" id="SM00478">
    <property type="entry name" value="ENDO3c"/>
    <property type="match status" value="1"/>
</dbReference>
<sequence length="2030" mass="226748">MEQGRGSSMPWEKGVTQNGNLWIPSTPGKPLLQSSNNARSDVQQSQIGQQNWDVYEDVYRNKQLHSFDLNRSEGPSYTEHNHDTWIMGQGRGSSAPWEKGVTQNGNIWIPLTPEKLVLQSSNNASSEIQQNQIGRQNWHNLVDVYEDFLRNKQPHSFDLNRIESPSYTEHNHKGVPPAENYSRLQPNLPATGNLGLNGKVQTSQAVAPVEAYNRFPLNSDRNGCTGVDDLQLNNQNISILQKLRCLNHNAGRIGSYVQNSGEVVSNQEVSSFADLMCIVNAKRSPPSNGSPYRSSFLEGKPAVPSPVSKVESNHPYASLGVRAQKNHILQGSNQVGCTSVGVRAQQNHILHESNHVAYATVGAGFPQSHIYYENHDGGGYNQQEILNSRPLVAKSALNLTPRSEARESSSASRSLPVGPVTPDQQKQFKTHQIIQVPQLLIENTSTPENCILGSVVLSSAPEIIEKEHGDILDKSMGISTAAISTSPQEMKCSDGGNGGIDLNKTPQQKTPKRTKHRPKVVVEGKPKRSPKPASTKSNTADGTLPAKRKYVWKDGTKNSTPPMTDTLKVVEASDMRPATKSCKRKLNFNMETVEANRAEVEGQGSRLDHQEQNNERHKLRMDSSGPSTSAAKAGHHNTFDREGQQTPTPYNYVHSINKIPYPESTPLESAAAPPTSRDHSLNVIARSFNKRNSSICQSRSVSKYNQVHHQRSGSRAHVIFQENSGEQNLGFGAQSSVQTTPQVLEDLIDVTDNQGTKRAYKHTVIGSPQNMAFIGSQLQSQGIPERKTGSETRHKKHAEAKFSGRSLSRQSGFTIVEKIMQEIESRRNQSFLAQMSTEPQNDESRNSDCRRQAINFNSNDNSTNVICDRYTNYADIRHKFQQQHALSQEHLYSESMLPKTSPNFADTQITKSVAAGIKRKESAAINGNINYPVGVVVKKRTAGQPTYKKDPLVDKVHHQEPENKRSYRNSSKKVAGNTVDIYSTVDDITNGMEHLHITNSGKELVWKEQSALVPYKGDGAVVPYGLVKKRKPRPRVDLDPETNRLWNLLMGKEGGESPETIDTNREKWWEEERKVFRGRVGSFIARMHQVQGDRRFSKWKGSVVDSVIGVFLTQNVSDHLSSSAFMCLAAKFPLKSTTAREPYCENGGSPAVGKHEVRITYPDGTTYHQKMAMEPVSGHSQVTSTETSTYRTDSVMPEKRTSLVNDHYTRRTEEDIISSQSSSESFVFQATEDVRSSSASNSDAECGCNISKNVGHQSVSQQAERIAALQQNKFHLQDSVYIDKIRVIDNQQFEKPANTQSRGWAGISKAQQHKSSHLPFPNSWTNMLMGNWEAEDLAFLGRESISTLTSKDSKGTEPRCMDDYRGQSAESAFMVSEDGRSGFQTSLANHTVLKKGLELQNDSLDESSNRNFQHSMKHMSEKQGALHAEGTLLTDPRRPAEAFSKQPSDNSKCTEVETDMGQRQSSDKLSRKTSISTSNIRKQKAEKVKAEPFNWDTLRKQVQSKAGTIGRSREAMDSLDYEAMRNADVGEISETIKERGMNNMLAERMKNFLNRLVEDHERIDLEWLRDVEPDRAKDYLLSIRGLGLKSVECIRLLTLHHLAFPVDTNVGRIAVRLGWVPLQPLPESLQLHLLELYPVLESIQKYLWPRLCKLDQETLYELHYQMITFGKVFCTKRDPNCNACPLRGECRHFASAFASARLALPGPQERQIVSSAAPKNATNSNDVIIKHMPLPPSEDTMDQGVRLSRDCEPLIEEPTTPEPPIEVEERDIEDAFYEDPDEIPVIKLNIEEFTTNLQSFIQGQIEIGEGDMSKALVALNPQLASIPTPKLKHISRLRTEHQVYELPDSHPLLKEMDRREPDDPSPYLLAIWTPGETADSVQPPESKCSSAGGGGLCINMACFSCNSTREAQSQTVRGTILIPCRTAMRGSFPLNGTYFQVNEVFADHESSLNPIDVPRSLLWNLPKRTVFFGSSVSSIFKGLSTEDIQYCFWKGLVCVRGFDKKTRAPRPLRARLHFPASKTVKRNEET</sequence>
<evidence type="ECO:0000256" key="8">
    <source>
        <dbReference type="ARBA" id="ARBA00023125"/>
    </source>
</evidence>
<accession>A0A2S0NIY7</accession>
<evidence type="ECO:0000256" key="4">
    <source>
        <dbReference type="ARBA" id="ARBA00022485"/>
    </source>
</evidence>
<dbReference type="GO" id="GO:0051539">
    <property type="term" value="F:4 iron, 4 sulfur cluster binding"/>
    <property type="evidence" value="ECO:0007669"/>
    <property type="project" value="UniProtKB-KW"/>
</dbReference>
<evidence type="ECO:0000256" key="2">
    <source>
        <dbReference type="ARBA" id="ARBA00004123"/>
    </source>
</evidence>
<feature type="region of interest" description="Disordered" evidence="10">
    <location>
        <begin position="1175"/>
        <end position="1196"/>
    </location>
</feature>
<comment type="similarity">
    <text evidence="3">Belongs to the DNA glycosylase family. DEMETER subfamily.</text>
</comment>
<feature type="domain" description="HhH-GPD" evidence="11">
    <location>
        <begin position="1508"/>
        <end position="1672"/>
    </location>
</feature>
<dbReference type="GO" id="GO:0046872">
    <property type="term" value="F:metal ion binding"/>
    <property type="evidence" value="ECO:0007669"/>
    <property type="project" value="UniProtKB-KW"/>
</dbReference>
<protein>
    <submittedName>
        <fullName evidence="12">DEMETER-like DNA glycosylase</fullName>
    </submittedName>
</protein>
<feature type="compositionally biased region" description="Polar residues" evidence="10">
    <location>
        <begin position="532"/>
        <end position="541"/>
    </location>
</feature>
<evidence type="ECO:0000256" key="7">
    <source>
        <dbReference type="ARBA" id="ARBA00023014"/>
    </source>
</evidence>
<keyword evidence="6" id="KW-0408">Iron</keyword>
<dbReference type="EMBL" id="MG602217">
    <property type="protein sequence ID" value="AVP26969.1"/>
    <property type="molecule type" value="Genomic_DNA"/>
</dbReference>
<evidence type="ECO:0000256" key="6">
    <source>
        <dbReference type="ARBA" id="ARBA00023004"/>
    </source>
</evidence>
<gene>
    <name evidence="12" type="primary">DML3</name>
</gene>
<keyword evidence="4" id="KW-0004">4Fe-4S</keyword>
<dbReference type="Gene3D" id="1.10.1670.10">
    <property type="entry name" value="Helix-hairpin-Helix base-excision DNA repair enzymes (C-terminal)"/>
    <property type="match status" value="1"/>
</dbReference>
<dbReference type="SUPFAM" id="SSF48150">
    <property type="entry name" value="DNA-glycosylase"/>
    <property type="match status" value="1"/>
</dbReference>
<feature type="region of interest" description="Disordered" evidence="10">
    <location>
        <begin position="1431"/>
        <end position="1480"/>
    </location>
</feature>
<name>A0A2S0NIY7_SALMI</name>
<dbReference type="GO" id="GO:0003906">
    <property type="term" value="F:DNA-(apurinic or apyrimidinic site) endonuclease activity"/>
    <property type="evidence" value="ECO:0007669"/>
    <property type="project" value="UniProtKB-ARBA"/>
</dbReference>
<keyword evidence="5" id="KW-0479">Metal-binding</keyword>
<feature type="compositionally biased region" description="Polar residues" evidence="10">
    <location>
        <begin position="32"/>
        <end position="46"/>
    </location>
</feature>
<evidence type="ECO:0000256" key="9">
    <source>
        <dbReference type="ARBA" id="ARBA00023242"/>
    </source>
</evidence>
<proteinExistence type="inferred from homology"/>
<dbReference type="GO" id="GO:0005634">
    <property type="term" value="C:nucleus"/>
    <property type="evidence" value="ECO:0007669"/>
    <property type="project" value="UniProtKB-SubCell"/>
</dbReference>
<feature type="region of interest" description="Disordered" evidence="10">
    <location>
        <begin position="486"/>
        <end position="564"/>
    </location>
</feature>
<reference evidence="12" key="1">
    <citation type="submission" date="2017-12" db="EMBL/GenBank/DDBJ databases">
        <title>Systematic analysis of DEMETER-like DNA glycosylase genes shows lineage-specific smi-miR7972 involved in SmDML1 regulation in Salvia miltiorrhiza.</title>
        <authorList>
            <person name="Li J."/>
            <person name="Li C.L."/>
            <person name="Lu S.F."/>
        </authorList>
    </citation>
    <scope>NUCLEOTIDE SEQUENCE</scope>
</reference>
<dbReference type="InterPro" id="IPR028924">
    <property type="entry name" value="Perm-CXXC"/>
</dbReference>
<dbReference type="GO" id="GO:0003677">
    <property type="term" value="F:DNA binding"/>
    <property type="evidence" value="ECO:0007669"/>
    <property type="project" value="UniProtKB-KW"/>
</dbReference>
<dbReference type="PANTHER" id="PTHR46213">
    <property type="entry name" value="TRANSCRIPTIONAL ACTIVATOR DEMETER"/>
    <property type="match status" value="1"/>
</dbReference>
<dbReference type="Pfam" id="PF15628">
    <property type="entry name" value="RRM_DME"/>
    <property type="match status" value="1"/>
</dbReference>
<feature type="region of interest" description="Disordered" evidence="10">
    <location>
        <begin position="1"/>
        <end position="46"/>
    </location>
</feature>
<dbReference type="GO" id="GO:0035514">
    <property type="term" value="F:DNA demethylase activity"/>
    <property type="evidence" value="ECO:0007669"/>
    <property type="project" value="InterPro"/>
</dbReference>
<dbReference type="GO" id="GO:0006284">
    <property type="term" value="P:base-excision repair"/>
    <property type="evidence" value="ECO:0007669"/>
    <property type="project" value="InterPro"/>
</dbReference>
<keyword evidence="7" id="KW-0411">Iron-sulfur</keyword>
<dbReference type="FunFam" id="1.10.1670.10:FF:000004">
    <property type="entry name" value="DNA glycosylase/AP lyase ROS1"/>
    <property type="match status" value="1"/>
</dbReference>
<dbReference type="InterPro" id="IPR003651">
    <property type="entry name" value="Endonuclease3_FeS-loop_motif"/>
</dbReference>
<evidence type="ECO:0000259" key="11">
    <source>
        <dbReference type="SMART" id="SM00478"/>
    </source>
</evidence>
<comment type="cofactor">
    <cofactor evidence="1">
        <name>[4Fe-4S] cluster</name>
        <dbReference type="ChEBI" id="CHEBI:49883"/>
    </cofactor>
</comment>
<dbReference type="GO" id="GO:0141166">
    <property type="term" value="P:chromosomal 5-methylcytosine DNA demethylation pathway"/>
    <property type="evidence" value="ECO:0007669"/>
    <property type="project" value="InterPro"/>
</dbReference>
<dbReference type="InterPro" id="IPR023170">
    <property type="entry name" value="HhH_base_excis_C"/>
</dbReference>
<evidence type="ECO:0000256" key="3">
    <source>
        <dbReference type="ARBA" id="ARBA00005646"/>
    </source>
</evidence>
<feature type="compositionally biased region" description="Basic and acidic residues" evidence="10">
    <location>
        <begin position="598"/>
        <end position="616"/>
    </location>
</feature>
<dbReference type="InterPro" id="IPR044811">
    <property type="entry name" value="DME/ROS1"/>
</dbReference>
<feature type="compositionally biased region" description="Basic residues" evidence="10">
    <location>
        <begin position="510"/>
        <end position="519"/>
    </location>
</feature>